<protein>
    <submittedName>
        <fullName evidence="4">Thioredoxin-like protein</fullName>
    </submittedName>
</protein>
<evidence type="ECO:0000313" key="5">
    <source>
        <dbReference type="Proteomes" id="UP001172101"/>
    </source>
</evidence>
<evidence type="ECO:0000313" key="4">
    <source>
        <dbReference type="EMBL" id="KAK0703622.1"/>
    </source>
</evidence>
<dbReference type="PROSITE" id="PS51354">
    <property type="entry name" value="GLUTAREDOXIN_2"/>
    <property type="match status" value="1"/>
</dbReference>
<dbReference type="Proteomes" id="UP001172101">
    <property type="component" value="Unassembled WGS sequence"/>
</dbReference>
<proteinExistence type="predicted"/>
<dbReference type="GO" id="GO:0015038">
    <property type="term" value="F:glutathione disulfide oxidoreductase activity"/>
    <property type="evidence" value="ECO:0007669"/>
    <property type="project" value="TreeGrafter"/>
</dbReference>
<keyword evidence="2" id="KW-0812">Transmembrane</keyword>
<evidence type="ECO:0000256" key="1">
    <source>
        <dbReference type="SAM" id="MobiDB-lite"/>
    </source>
</evidence>
<feature type="compositionally biased region" description="Basic and acidic residues" evidence="1">
    <location>
        <begin position="128"/>
        <end position="139"/>
    </location>
</feature>
<evidence type="ECO:0000256" key="2">
    <source>
        <dbReference type="SAM" id="Phobius"/>
    </source>
</evidence>
<comment type="caution">
    <text evidence="4">The sequence shown here is derived from an EMBL/GenBank/DDBJ whole genome shotgun (WGS) entry which is preliminary data.</text>
</comment>
<reference evidence="4" key="1">
    <citation type="submission" date="2023-06" db="EMBL/GenBank/DDBJ databases">
        <title>Genome-scale phylogeny and comparative genomics of the fungal order Sordariales.</title>
        <authorList>
            <consortium name="Lawrence Berkeley National Laboratory"/>
            <person name="Hensen N."/>
            <person name="Bonometti L."/>
            <person name="Westerberg I."/>
            <person name="Brannstrom I.O."/>
            <person name="Guillou S."/>
            <person name="Cros-Aarteil S."/>
            <person name="Calhoun S."/>
            <person name="Haridas S."/>
            <person name="Kuo A."/>
            <person name="Mondo S."/>
            <person name="Pangilinan J."/>
            <person name="Riley R."/>
            <person name="LaButti K."/>
            <person name="Andreopoulos B."/>
            <person name="Lipzen A."/>
            <person name="Chen C."/>
            <person name="Yanf M."/>
            <person name="Daum C."/>
            <person name="Ng V."/>
            <person name="Clum A."/>
            <person name="Steindorff A."/>
            <person name="Ohm R."/>
            <person name="Martin F."/>
            <person name="Silar P."/>
            <person name="Natvig D."/>
            <person name="Lalanne C."/>
            <person name="Gautier V."/>
            <person name="Ament-velasquez S.L."/>
            <person name="Kruys A."/>
            <person name="Hutchinson M.I."/>
            <person name="Powell A.J."/>
            <person name="Barry K."/>
            <person name="Miller A.N."/>
            <person name="Grigoriev I.V."/>
            <person name="Debuchy R."/>
            <person name="Gladieux P."/>
            <person name="Thoren M.H."/>
            <person name="Johannesson H."/>
        </authorList>
    </citation>
    <scope>NUCLEOTIDE SEQUENCE</scope>
    <source>
        <strain evidence="4">SMH2392-1A</strain>
    </source>
</reference>
<dbReference type="InterPro" id="IPR014025">
    <property type="entry name" value="Glutaredoxin_subgr"/>
</dbReference>
<dbReference type="RefSeq" id="XP_060290481.1">
    <property type="nucleotide sequence ID" value="XM_060438898.1"/>
</dbReference>
<name>A0AA39ZTY6_9PEZI</name>
<dbReference type="CDD" id="cd03419">
    <property type="entry name" value="GRX_GRXh_1_2_like"/>
    <property type="match status" value="1"/>
</dbReference>
<keyword evidence="2" id="KW-0472">Membrane</keyword>
<dbReference type="GO" id="GO:0034599">
    <property type="term" value="P:cellular response to oxidative stress"/>
    <property type="evidence" value="ECO:0007669"/>
    <property type="project" value="TreeGrafter"/>
</dbReference>
<dbReference type="Pfam" id="PF00462">
    <property type="entry name" value="Glutaredoxin"/>
    <property type="match status" value="1"/>
</dbReference>
<dbReference type="PRINTS" id="PR00160">
    <property type="entry name" value="GLUTAREDOXIN"/>
</dbReference>
<dbReference type="SUPFAM" id="SSF52833">
    <property type="entry name" value="Thioredoxin-like"/>
    <property type="match status" value="1"/>
</dbReference>
<dbReference type="Gene3D" id="3.40.30.10">
    <property type="entry name" value="Glutaredoxin"/>
    <property type="match status" value="1"/>
</dbReference>
<keyword evidence="2" id="KW-1133">Transmembrane helix</keyword>
<dbReference type="GeneID" id="85322168"/>
<dbReference type="PANTHER" id="PTHR45694">
    <property type="entry name" value="GLUTAREDOXIN 2"/>
    <property type="match status" value="1"/>
</dbReference>
<accession>A0AA39ZTY6</accession>
<dbReference type="GO" id="GO:0000324">
    <property type="term" value="C:fungal-type vacuole"/>
    <property type="evidence" value="ECO:0007669"/>
    <property type="project" value="TreeGrafter"/>
</dbReference>
<organism evidence="4 5">
    <name type="scientific">Lasiosphaeria miniovina</name>
    <dbReference type="NCBI Taxonomy" id="1954250"/>
    <lineage>
        <taxon>Eukaryota</taxon>
        <taxon>Fungi</taxon>
        <taxon>Dikarya</taxon>
        <taxon>Ascomycota</taxon>
        <taxon>Pezizomycotina</taxon>
        <taxon>Sordariomycetes</taxon>
        <taxon>Sordariomycetidae</taxon>
        <taxon>Sordariales</taxon>
        <taxon>Lasiosphaeriaceae</taxon>
        <taxon>Lasiosphaeria</taxon>
    </lineage>
</organism>
<evidence type="ECO:0000259" key="3">
    <source>
        <dbReference type="Pfam" id="PF00462"/>
    </source>
</evidence>
<gene>
    <name evidence="4" type="ORF">B0T26DRAFT_658754</name>
</gene>
<dbReference type="GO" id="GO:0005796">
    <property type="term" value="C:Golgi lumen"/>
    <property type="evidence" value="ECO:0007669"/>
    <property type="project" value="TreeGrafter"/>
</dbReference>
<feature type="domain" description="Glutaredoxin" evidence="3">
    <location>
        <begin position="165"/>
        <end position="230"/>
    </location>
</feature>
<dbReference type="InterPro" id="IPR002109">
    <property type="entry name" value="Glutaredoxin"/>
</dbReference>
<dbReference type="PANTHER" id="PTHR45694:SF5">
    <property type="entry name" value="GLUTAREDOXIN 2"/>
    <property type="match status" value="1"/>
</dbReference>
<dbReference type="InterPro" id="IPR036249">
    <property type="entry name" value="Thioredoxin-like_sf"/>
</dbReference>
<keyword evidence="5" id="KW-1185">Reference proteome</keyword>
<feature type="region of interest" description="Disordered" evidence="1">
    <location>
        <begin position="97"/>
        <end position="149"/>
    </location>
</feature>
<sequence>MPSHRRVRLLFYAVLAAVVIMLFFTSHLRRTSPQDTRTSRDFYHKTTDALEKTQGVMAGDGTLKPVERHDHDADGDIDEDDEIVAKAMADRLRAAEQKAKDIANAKAPNKPDPPSNIIGVGSSASGQKKTDDALKKQDGTTDTDESSDVAELDAEMDSIFAKSPVIIFSKSYCRYSARAKGVLMEKYLIEPKPFVVELDQHPLGRQIQARLLAMTDRKTVPNILVYGKSIGGGDEITTLDNEKTLAAKIKSIAGKRVDVTERFVEDVQKTN</sequence>
<feature type="transmembrane region" description="Helical" evidence="2">
    <location>
        <begin position="9"/>
        <end position="28"/>
    </location>
</feature>
<dbReference type="AlphaFoldDB" id="A0AA39ZTY6"/>
<dbReference type="EMBL" id="JAUIRO010000008">
    <property type="protein sequence ID" value="KAK0703622.1"/>
    <property type="molecule type" value="Genomic_DNA"/>
</dbReference>
<dbReference type="GO" id="GO:0005801">
    <property type="term" value="C:cis-Golgi network"/>
    <property type="evidence" value="ECO:0007669"/>
    <property type="project" value="TreeGrafter"/>
</dbReference>